<keyword evidence="5" id="KW-1185">Reference proteome</keyword>
<keyword evidence="2" id="KW-0812">Transmembrane</keyword>
<comment type="similarity">
    <text evidence="1">Belongs to the EamA transporter family.</text>
</comment>
<keyword evidence="2" id="KW-0472">Membrane</keyword>
<comment type="caution">
    <text evidence="4">The sequence shown here is derived from an EMBL/GenBank/DDBJ whole genome shotgun (WGS) entry which is preliminary data.</text>
</comment>
<proteinExistence type="inferred from homology"/>
<sequence length="144" mass="15765">MKLKDVLALLGLAGLWGVSFLFIRIASPVFGPFLTIQGRVTVAAVALLLYLVLTKQSAQFRQLWKQYLIIGALNAAIPFTLIATAALHLAASMSAILCPHSIVHCFSCMGMDEGVAEFAKVVWHYDGDMRGCHFGGMEFYAVYH</sequence>
<dbReference type="Pfam" id="PF00892">
    <property type="entry name" value="EamA"/>
    <property type="match status" value="1"/>
</dbReference>
<evidence type="ECO:0000256" key="2">
    <source>
        <dbReference type="SAM" id="Phobius"/>
    </source>
</evidence>
<gene>
    <name evidence="4" type="ORF">ACFFMS_07045</name>
</gene>
<feature type="transmembrane region" description="Helical" evidence="2">
    <location>
        <begin position="66"/>
        <end position="91"/>
    </location>
</feature>
<dbReference type="RefSeq" id="WP_379948547.1">
    <property type="nucleotide sequence ID" value="NZ_JBHMAF010000024.1"/>
</dbReference>
<dbReference type="InterPro" id="IPR000620">
    <property type="entry name" value="EamA_dom"/>
</dbReference>
<dbReference type="EMBL" id="JBHMAF010000024">
    <property type="protein sequence ID" value="MFB9758277.1"/>
    <property type="molecule type" value="Genomic_DNA"/>
</dbReference>
<evidence type="ECO:0000259" key="3">
    <source>
        <dbReference type="Pfam" id="PF00892"/>
    </source>
</evidence>
<feature type="transmembrane region" description="Helical" evidence="2">
    <location>
        <begin position="36"/>
        <end position="54"/>
    </location>
</feature>
<reference evidence="4 5" key="1">
    <citation type="submission" date="2024-09" db="EMBL/GenBank/DDBJ databases">
        <authorList>
            <person name="Sun Q."/>
            <person name="Mori K."/>
        </authorList>
    </citation>
    <scope>NUCLEOTIDE SEQUENCE [LARGE SCALE GENOMIC DNA]</scope>
    <source>
        <strain evidence="4 5">JCM 11201</strain>
    </source>
</reference>
<name>A0ABV5WCG0_9BACI</name>
<evidence type="ECO:0000256" key="1">
    <source>
        <dbReference type="ARBA" id="ARBA00007362"/>
    </source>
</evidence>
<accession>A0ABV5WCG0</accession>
<keyword evidence="2" id="KW-1133">Transmembrane helix</keyword>
<feature type="domain" description="EamA" evidence="3">
    <location>
        <begin position="6"/>
        <end position="97"/>
    </location>
</feature>
<evidence type="ECO:0000313" key="4">
    <source>
        <dbReference type="EMBL" id="MFB9758277.1"/>
    </source>
</evidence>
<organism evidence="4 5">
    <name type="scientific">Ectobacillus funiculus</name>
    <dbReference type="NCBI Taxonomy" id="137993"/>
    <lineage>
        <taxon>Bacteria</taxon>
        <taxon>Bacillati</taxon>
        <taxon>Bacillota</taxon>
        <taxon>Bacilli</taxon>
        <taxon>Bacillales</taxon>
        <taxon>Bacillaceae</taxon>
        <taxon>Ectobacillus</taxon>
    </lineage>
</organism>
<evidence type="ECO:0000313" key="5">
    <source>
        <dbReference type="Proteomes" id="UP001589609"/>
    </source>
</evidence>
<dbReference type="Proteomes" id="UP001589609">
    <property type="component" value="Unassembled WGS sequence"/>
</dbReference>
<protein>
    <submittedName>
        <fullName evidence="4">EamA family transporter</fullName>
    </submittedName>
</protein>